<evidence type="ECO:0000313" key="4">
    <source>
        <dbReference type="Proteomes" id="UP000272942"/>
    </source>
</evidence>
<organism evidence="5">
    <name type="scientific">Echinostoma caproni</name>
    <dbReference type="NCBI Taxonomy" id="27848"/>
    <lineage>
        <taxon>Eukaryota</taxon>
        <taxon>Metazoa</taxon>
        <taxon>Spiralia</taxon>
        <taxon>Lophotrochozoa</taxon>
        <taxon>Platyhelminthes</taxon>
        <taxon>Trematoda</taxon>
        <taxon>Digenea</taxon>
        <taxon>Plagiorchiida</taxon>
        <taxon>Echinostomata</taxon>
        <taxon>Echinostomatoidea</taxon>
        <taxon>Echinostomatidae</taxon>
        <taxon>Echinostoma</taxon>
    </lineage>
</organism>
<feature type="domain" description="ArsA/GET3 Anion-transporting ATPase-like" evidence="2">
    <location>
        <begin position="22"/>
        <end position="74"/>
    </location>
</feature>
<dbReference type="AlphaFoldDB" id="A0A183BFJ1"/>
<comment type="similarity">
    <text evidence="1">Belongs to the arsA ATPase family.</text>
</comment>
<reference evidence="3 4" key="2">
    <citation type="submission" date="2018-11" db="EMBL/GenBank/DDBJ databases">
        <authorList>
            <consortium name="Pathogen Informatics"/>
        </authorList>
    </citation>
    <scope>NUCLEOTIDE SEQUENCE [LARGE SCALE GENOMIC DNA]</scope>
    <source>
        <strain evidence="3 4">Egypt</strain>
    </source>
</reference>
<evidence type="ECO:0000313" key="3">
    <source>
        <dbReference type="EMBL" id="VDP95359.1"/>
    </source>
</evidence>
<name>A0A183BFJ1_9TREM</name>
<dbReference type="GO" id="GO:0043529">
    <property type="term" value="C:GET complex"/>
    <property type="evidence" value="ECO:0007669"/>
    <property type="project" value="TreeGrafter"/>
</dbReference>
<accession>A0A183BFJ1</accession>
<dbReference type="InterPro" id="IPR025723">
    <property type="entry name" value="ArsA/GET3_ATPase-like"/>
</dbReference>
<dbReference type="Proteomes" id="UP000272942">
    <property type="component" value="Unassembled WGS sequence"/>
</dbReference>
<evidence type="ECO:0000256" key="1">
    <source>
        <dbReference type="ARBA" id="ARBA00011040"/>
    </source>
</evidence>
<gene>
    <name evidence="3" type="ORF">ECPE_LOCUS17976</name>
</gene>
<reference evidence="5" key="1">
    <citation type="submission" date="2016-06" db="UniProtKB">
        <authorList>
            <consortium name="WormBaseParasite"/>
        </authorList>
    </citation>
    <scope>IDENTIFICATION</scope>
</reference>
<sequence>MSPYPAPDDLIPRYGRVLLIRDTLRLLAFPKVMEKSLSKFTAMKNEVAPLLKSLMGFLGWNNMQVGDSSNVLETRFMYGTERLIRELPAQEVDVHNVIANQLLFPKLITAVSETSSNQSGTKDAPQPPTSCRTCLVRRRIQTKNLEQKMELYEDMHVIQLPHLEVRGVASVQVFMQRPLKPFRR</sequence>
<evidence type="ECO:0000313" key="5">
    <source>
        <dbReference type="WBParaSite" id="ECPE_0001802201-mRNA-1"/>
    </source>
</evidence>
<dbReference type="PANTHER" id="PTHR10803">
    <property type="entry name" value="ARSENICAL PUMP-DRIVING ATPASE ARSENITE-TRANSLOCATING ATPASE"/>
    <property type="match status" value="1"/>
</dbReference>
<dbReference type="InterPro" id="IPR016300">
    <property type="entry name" value="ATPase_ArsA/GET3"/>
</dbReference>
<dbReference type="InterPro" id="IPR027417">
    <property type="entry name" value="P-loop_NTPase"/>
</dbReference>
<dbReference type="PANTHER" id="PTHR10803:SF3">
    <property type="entry name" value="ATPASE GET3"/>
    <property type="match status" value="1"/>
</dbReference>
<proteinExistence type="inferred from homology"/>
<dbReference type="Pfam" id="PF02374">
    <property type="entry name" value="ArsA_ATPase"/>
    <property type="match status" value="2"/>
</dbReference>
<dbReference type="WBParaSite" id="ECPE_0001802201-mRNA-1">
    <property type="protein sequence ID" value="ECPE_0001802201-mRNA-1"/>
    <property type="gene ID" value="ECPE_0001802201"/>
</dbReference>
<dbReference type="GO" id="GO:0016887">
    <property type="term" value="F:ATP hydrolysis activity"/>
    <property type="evidence" value="ECO:0007669"/>
    <property type="project" value="InterPro"/>
</dbReference>
<dbReference type="Gene3D" id="3.40.50.300">
    <property type="entry name" value="P-loop containing nucleotide triphosphate hydrolases"/>
    <property type="match status" value="1"/>
</dbReference>
<dbReference type="GO" id="GO:0005524">
    <property type="term" value="F:ATP binding"/>
    <property type="evidence" value="ECO:0007669"/>
    <property type="project" value="InterPro"/>
</dbReference>
<feature type="domain" description="ArsA/GET3 Anion-transporting ATPase-like" evidence="2">
    <location>
        <begin position="75"/>
        <end position="176"/>
    </location>
</feature>
<dbReference type="EMBL" id="UZAN01073363">
    <property type="protein sequence ID" value="VDP95359.1"/>
    <property type="molecule type" value="Genomic_DNA"/>
</dbReference>
<dbReference type="GO" id="GO:0071816">
    <property type="term" value="P:tail-anchored membrane protein insertion into ER membrane"/>
    <property type="evidence" value="ECO:0007669"/>
    <property type="project" value="TreeGrafter"/>
</dbReference>
<keyword evidence="4" id="KW-1185">Reference proteome</keyword>
<evidence type="ECO:0000259" key="2">
    <source>
        <dbReference type="Pfam" id="PF02374"/>
    </source>
</evidence>
<dbReference type="OrthoDB" id="1770at2759"/>
<protein>
    <submittedName>
        <fullName evidence="5">Anion-transporting ATPase-like domain-containing protein</fullName>
    </submittedName>
</protein>